<dbReference type="Gene3D" id="3.60.20.10">
    <property type="entry name" value="Glutamine Phosphoribosylpyrophosphate, subunit 1, domain 1"/>
    <property type="match status" value="1"/>
</dbReference>
<dbReference type="Pfam" id="PF13230">
    <property type="entry name" value="GATase_4"/>
    <property type="match status" value="1"/>
</dbReference>
<dbReference type="InterPro" id="IPR029055">
    <property type="entry name" value="Ntn_hydrolases_N"/>
</dbReference>
<dbReference type="InterPro" id="IPR026869">
    <property type="entry name" value="EgtC-like"/>
</dbReference>
<reference evidence="4 5" key="1">
    <citation type="submission" date="2020-08" db="EMBL/GenBank/DDBJ databases">
        <title>Genomic Encyclopedia of Type Strains, Phase IV (KMG-IV): sequencing the most valuable type-strain genomes for metagenomic binning, comparative biology and taxonomic classification.</title>
        <authorList>
            <person name="Goeker M."/>
        </authorList>
    </citation>
    <scope>NUCLEOTIDE SEQUENCE [LARGE SCALE GENOMIC DNA]</scope>
    <source>
        <strain evidence="4 5">DSM 23562</strain>
    </source>
</reference>
<dbReference type="SUPFAM" id="SSF56235">
    <property type="entry name" value="N-terminal nucleophile aminohydrolases (Ntn hydrolases)"/>
    <property type="match status" value="1"/>
</dbReference>
<dbReference type="PANTHER" id="PTHR42824">
    <property type="entry name" value="GLUTAMINE AMIDOTRANSFERASE"/>
    <property type="match status" value="1"/>
</dbReference>
<evidence type="ECO:0000313" key="4">
    <source>
        <dbReference type="EMBL" id="MBB6051475.1"/>
    </source>
</evidence>
<evidence type="ECO:0000256" key="2">
    <source>
        <dbReference type="SAM" id="MobiDB-lite"/>
    </source>
</evidence>
<sequence>MRHQASIGKVPPDNPPGHEDSWGVGWFDTSGQISLLRQVGSANTSAYFVFASEAASKGACVFLGHLRKASCGAVTSDNAHPVRIDPLEGKSGDSLLVIHNGTLKGELLNWVRSEGAAWGRSEARSDSDTVALAGWLASQIGSVSPEQRLTKLAGALRRLLVQAALEGDATRSYTAINLLIAAPEGLYALRQFSKNPDYYTLAARPLTEGGWVLASEPTDHEPGWEALTPGELVFYGTKDRTVQKEMVV</sequence>
<dbReference type="GO" id="GO:0016740">
    <property type="term" value="F:transferase activity"/>
    <property type="evidence" value="ECO:0007669"/>
    <property type="project" value="UniProtKB-KW"/>
</dbReference>
<evidence type="ECO:0000259" key="3">
    <source>
        <dbReference type="PROSITE" id="PS51278"/>
    </source>
</evidence>
<name>A0A7W9SSA6_ARMRO</name>
<dbReference type="PROSITE" id="PS51278">
    <property type="entry name" value="GATASE_TYPE_2"/>
    <property type="match status" value="1"/>
</dbReference>
<dbReference type="RefSeq" id="WP_184198502.1">
    <property type="nucleotide sequence ID" value="NZ_JACHGW010000003.1"/>
</dbReference>
<dbReference type="PANTHER" id="PTHR42824:SF1">
    <property type="entry name" value="GLUTAMINE AMIDOTRANSFERASE YAFJ-RELATED"/>
    <property type="match status" value="1"/>
</dbReference>
<feature type="region of interest" description="Disordered" evidence="2">
    <location>
        <begin position="1"/>
        <end position="21"/>
    </location>
</feature>
<comment type="caution">
    <text evidence="4">The sequence shown here is derived from an EMBL/GenBank/DDBJ whole genome shotgun (WGS) entry which is preliminary data.</text>
</comment>
<keyword evidence="1 4" id="KW-0315">Glutamine amidotransferase</keyword>
<organism evidence="4 5">
    <name type="scientific">Armatimonas rosea</name>
    <dbReference type="NCBI Taxonomy" id="685828"/>
    <lineage>
        <taxon>Bacteria</taxon>
        <taxon>Bacillati</taxon>
        <taxon>Armatimonadota</taxon>
        <taxon>Armatimonadia</taxon>
        <taxon>Armatimonadales</taxon>
        <taxon>Armatimonadaceae</taxon>
        <taxon>Armatimonas</taxon>
    </lineage>
</organism>
<dbReference type="EMBL" id="JACHGW010000003">
    <property type="protein sequence ID" value="MBB6051475.1"/>
    <property type="molecule type" value="Genomic_DNA"/>
</dbReference>
<keyword evidence="4" id="KW-0808">Transferase</keyword>
<dbReference type="InterPro" id="IPR017932">
    <property type="entry name" value="GATase_2_dom"/>
</dbReference>
<accession>A0A7W9SSA6</accession>
<evidence type="ECO:0000313" key="5">
    <source>
        <dbReference type="Proteomes" id="UP000520814"/>
    </source>
</evidence>
<protein>
    <submittedName>
        <fullName evidence="4">Putative glutamine amidotransferase</fullName>
    </submittedName>
</protein>
<evidence type="ECO:0000256" key="1">
    <source>
        <dbReference type="ARBA" id="ARBA00022962"/>
    </source>
</evidence>
<proteinExistence type="predicted"/>
<dbReference type="Proteomes" id="UP000520814">
    <property type="component" value="Unassembled WGS sequence"/>
</dbReference>
<dbReference type="AlphaFoldDB" id="A0A7W9SSA6"/>
<keyword evidence="5" id="KW-1185">Reference proteome</keyword>
<feature type="domain" description="Glutamine amidotransferase type-2" evidence="3">
    <location>
        <begin position="1"/>
        <end position="238"/>
    </location>
</feature>
<gene>
    <name evidence="4" type="ORF">HNQ39_003285</name>
</gene>